<name>A0A087MK68_9GAMM</name>
<evidence type="ECO:0000256" key="1">
    <source>
        <dbReference type="ARBA" id="ARBA00038454"/>
    </source>
</evidence>
<dbReference type="PANTHER" id="PTHR21021">
    <property type="entry name" value="GAF/PUTATIVE CYTOSKELETAL PROTEIN"/>
    <property type="match status" value="1"/>
</dbReference>
<sequence length="162" mass="17306">MFAQSALTGSKSEQYAQLLDQARGLMHGEPDRVANAANLSALVYHALPEVNWVGFYFFDGKELVVGPFQGHPACVRIALGRGVCGTAAQMRQTQRIADVEAFPGHIPCDAASRSELVVPLYLGDTLVGVFDLDSPVPDRFDADDQAGLESIANAFIDTLGPA</sequence>
<comment type="similarity">
    <text evidence="1">Belongs to the free Met sulfoxide reductase family.</text>
</comment>
<dbReference type="Proteomes" id="UP000029085">
    <property type="component" value="Unassembled WGS sequence"/>
</dbReference>
<dbReference type="STRING" id="1121014.N788_10550"/>
<dbReference type="GO" id="GO:0033745">
    <property type="term" value="F:L-methionine-(R)-S-oxide reductase activity"/>
    <property type="evidence" value="ECO:0007669"/>
    <property type="project" value="TreeGrafter"/>
</dbReference>
<dbReference type="GO" id="GO:0005829">
    <property type="term" value="C:cytosol"/>
    <property type="evidence" value="ECO:0007669"/>
    <property type="project" value="TreeGrafter"/>
</dbReference>
<dbReference type="FunFam" id="3.30.450.40:FF:000008">
    <property type="entry name" value="GAF domain-containing proteins"/>
    <property type="match status" value="1"/>
</dbReference>
<dbReference type="RefSeq" id="WP_034221486.1">
    <property type="nucleotide sequence ID" value="NZ_AVCJ01000005.1"/>
</dbReference>
<dbReference type="InterPro" id="IPR051330">
    <property type="entry name" value="Phosphatase_reg/MetRdx"/>
</dbReference>
<dbReference type="Pfam" id="PF13185">
    <property type="entry name" value="GAF_2"/>
    <property type="match status" value="1"/>
</dbReference>
<protein>
    <submittedName>
        <fullName evidence="3">Diguanylate cyclase</fullName>
    </submittedName>
</protein>
<gene>
    <name evidence="3" type="ORF">N788_10550</name>
</gene>
<accession>A0A087MK68</accession>
<reference evidence="3 4" key="2">
    <citation type="journal article" date="2015" name="Stand. Genomic Sci.">
        <title>High quality draft genomic sequence of Arenimonas donghaensis DSM 18148(T).</title>
        <authorList>
            <person name="Chen F."/>
            <person name="Wang H."/>
            <person name="Cao Y."/>
            <person name="Li X."/>
            <person name="Wang G."/>
        </authorList>
    </citation>
    <scope>NUCLEOTIDE SEQUENCE [LARGE SCALE GENOMIC DNA]</scope>
    <source>
        <strain evidence="3 4">HO3-R19</strain>
    </source>
</reference>
<dbReference type="InterPro" id="IPR003018">
    <property type="entry name" value="GAF"/>
</dbReference>
<keyword evidence="4" id="KW-1185">Reference proteome</keyword>
<dbReference type="PATRIC" id="fig|1121014.3.peg.868"/>
<dbReference type="OrthoDB" id="9796252at2"/>
<dbReference type="SUPFAM" id="SSF55781">
    <property type="entry name" value="GAF domain-like"/>
    <property type="match status" value="1"/>
</dbReference>
<dbReference type="EMBL" id="AVCJ01000005">
    <property type="protein sequence ID" value="KFL37271.1"/>
    <property type="molecule type" value="Genomic_DNA"/>
</dbReference>
<organism evidence="3 4">
    <name type="scientific">Arenimonas donghaensis DSM 18148 = HO3-R19</name>
    <dbReference type="NCBI Taxonomy" id="1121014"/>
    <lineage>
        <taxon>Bacteria</taxon>
        <taxon>Pseudomonadati</taxon>
        <taxon>Pseudomonadota</taxon>
        <taxon>Gammaproteobacteria</taxon>
        <taxon>Lysobacterales</taxon>
        <taxon>Lysobacteraceae</taxon>
        <taxon>Arenimonas</taxon>
    </lineage>
</organism>
<feature type="domain" description="GAF" evidence="2">
    <location>
        <begin position="54"/>
        <end position="153"/>
    </location>
</feature>
<proteinExistence type="inferred from homology"/>
<dbReference type="InterPro" id="IPR029016">
    <property type="entry name" value="GAF-like_dom_sf"/>
</dbReference>
<comment type="caution">
    <text evidence="3">The sequence shown here is derived from an EMBL/GenBank/DDBJ whole genome shotgun (WGS) entry which is preliminary data.</text>
</comment>
<reference evidence="4" key="1">
    <citation type="submission" date="2013-08" db="EMBL/GenBank/DDBJ databases">
        <title>Genome sequencing of Arenimonas donghaensis.</title>
        <authorList>
            <person name="Chen F."/>
            <person name="Wang G."/>
        </authorList>
    </citation>
    <scope>NUCLEOTIDE SEQUENCE [LARGE SCALE GENOMIC DNA]</scope>
    <source>
        <strain evidence="4">HO3-R19</strain>
    </source>
</reference>
<evidence type="ECO:0000259" key="2">
    <source>
        <dbReference type="Pfam" id="PF13185"/>
    </source>
</evidence>
<dbReference type="AlphaFoldDB" id="A0A087MK68"/>
<evidence type="ECO:0000313" key="4">
    <source>
        <dbReference type="Proteomes" id="UP000029085"/>
    </source>
</evidence>
<evidence type="ECO:0000313" key="3">
    <source>
        <dbReference type="EMBL" id="KFL37271.1"/>
    </source>
</evidence>
<dbReference type="PANTHER" id="PTHR21021:SF15">
    <property type="entry name" value="FREE METHIONINE-R-SULFOXIDE REDUCTASE"/>
    <property type="match status" value="1"/>
</dbReference>
<dbReference type="Gene3D" id="3.30.450.40">
    <property type="match status" value="1"/>
</dbReference>